<feature type="compositionally biased region" description="Basic and acidic residues" evidence="1">
    <location>
        <begin position="163"/>
        <end position="173"/>
    </location>
</feature>
<keyword evidence="4" id="KW-1185">Reference proteome</keyword>
<dbReference type="EMBL" id="JBEHCU010004952">
    <property type="protein sequence ID" value="KAL1401397.1"/>
    <property type="molecule type" value="Genomic_DNA"/>
</dbReference>
<proteinExistence type="predicted"/>
<dbReference type="Pfam" id="PF14303">
    <property type="entry name" value="NAM-associated"/>
    <property type="match status" value="1"/>
</dbReference>
<dbReference type="InterPro" id="IPR029466">
    <property type="entry name" value="NAM-associated_C"/>
</dbReference>
<accession>A0ABD1DNQ3</accession>
<feature type="region of interest" description="Disordered" evidence="1">
    <location>
        <begin position="328"/>
        <end position="355"/>
    </location>
</feature>
<sequence>MQAEIEKLKIPATTKAIIIRTEAEKLEVLENQRVIRLQDLPNNWSLIRSGHFFGTYPTALLRDAVDGEKIISFNDCDIYIPNTRRKLGFCRFCGEQDETASSTPGTEQEEEGGESTPPRFQDESASSTSGTEQGEEGGMGVDDESQDETASSSTPGTEQGEEGGERTPSKKRVDESWKFQCTFEELPIDDPSRVMLSTYERIYIASKNAKHICILCQEQFDAIEVAQHHVNNVHYIVKKSSCVFCGAHYDTLRCLNYHVNVHPSKSSGNISYNKNLSGYRCHHCHIFKGTRQCMGRHLRKKHRQFLVEKPPISPISRVAEMLNRSVNHHANSKRKPGAEQKENGPTPKRRAIVSPAVPPAVVINTAKQQRDVITGIDSFDIENIPIIIDDGQLENYFLLDDGSLFSNFDEDTPPKKPVRVDDESQDETASSTPGTGRKQGEEGGESTPPRIQDESANSTSGKEQGEEGGMGGDTVQDETASSTPGTGRKQGEEGGESTPPRFQDESASSTPGTEQEEEGGESTPPRIQDESASSTPGTGRKQGEEGGESTPPRIQDESANSTSGKEQGEEGGMGVHDESDETASSTPGTEQGEEGDMGTPPRFGAGNGEDDGCEEQTIKNNQNMFVSGRSKLHGTVTAAFLGSVLNMSAAKRGPNWTNEEDESLCEAWLNCSQDSIVGIQQKSDTLYERVFETFVEICNQKGLGNNPGLRAPSGIKARWHVISKACSKFAGNLAQVINRQRSGATPQDNINEALILYKKDTNHSFTHMTSFRILQNAPKWIIYESNLKDKTSSGTKRKLVEDTDTVENDDCVPSTSSQISRPLGVKSSKTILENRSNLSKSSMELAAAAKQVARAAAAKSKLTKEKIAAINRLADTTIMTTDTSNLSDTARTYIEIQQKLILEKLQSEASGGHFDAGDGEDNDEDEVVSDKGVEFLDSEED</sequence>
<dbReference type="AlphaFoldDB" id="A0ABD1DNQ3"/>
<dbReference type="PROSITE" id="PS00028">
    <property type="entry name" value="ZINC_FINGER_C2H2_1"/>
    <property type="match status" value="1"/>
</dbReference>
<evidence type="ECO:0000313" key="3">
    <source>
        <dbReference type="EMBL" id="KAL1401397.1"/>
    </source>
</evidence>
<name>A0ABD1DNQ3_CULPP</name>
<feature type="region of interest" description="Disordered" evidence="1">
    <location>
        <begin position="910"/>
        <end position="941"/>
    </location>
</feature>
<evidence type="ECO:0000313" key="4">
    <source>
        <dbReference type="Proteomes" id="UP001562425"/>
    </source>
</evidence>
<feature type="region of interest" description="Disordered" evidence="1">
    <location>
        <begin position="96"/>
        <end position="173"/>
    </location>
</feature>
<feature type="compositionally biased region" description="Acidic residues" evidence="1">
    <location>
        <begin position="917"/>
        <end position="927"/>
    </location>
</feature>
<evidence type="ECO:0000256" key="1">
    <source>
        <dbReference type="SAM" id="MobiDB-lite"/>
    </source>
</evidence>
<comment type="caution">
    <text evidence="3">The sequence shown here is derived from an EMBL/GenBank/DDBJ whole genome shotgun (WGS) entry which is preliminary data.</text>
</comment>
<dbReference type="InterPro" id="IPR013087">
    <property type="entry name" value="Znf_C2H2_type"/>
</dbReference>
<feature type="compositionally biased region" description="Low complexity" evidence="1">
    <location>
        <begin position="114"/>
        <end position="132"/>
    </location>
</feature>
<gene>
    <name evidence="3" type="ORF">pipiens_006631</name>
</gene>
<dbReference type="SMART" id="SM00355">
    <property type="entry name" value="ZnF_C2H2"/>
    <property type="match status" value="3"/>
</dbReference>
<organism evidence="3 4">
    <name type="scientific">Culex pipiens pipiens</name>
    <name type="common">Northern house mosquito</name>
    <dbReference type="NCBI Taxonomy" id="38569"/>
    <lineage>
        <taxon>Eukaryota</taxon>
        <taxon>Metazoa</taxon>
        <taxon>Ecdysozoa</taxon>
        <taxon>Arthropoda</taxon>
        <taxon>Hexapoda</taxon>
        <taxon>Insecta</taxon>
        <taxon>Pterygota</taxon>
        <taxon>Neoptera</taxon>
        <taxon>Endopterygota</taxon>
        <taxon>Diptera</taxon>
        <taxon>Nematocera</taxon>
        <taxon>Culicoidea</taxon>
        <taxon>Culicidae</taxon>
        <taxon>Culicinae</taxon>
        <taxon>Culicini</taxon>
        <taxon>Culex</taxon>
        <taxon>Culex</taxon>
    </lineage>
</organism>
<dbReference type="Proteomes" id="UP001562425">
    <property type="component" value="Unassembled WGS sequence"/>
</dbReference>
<evidence type="ECO:0000259" key="2">
    <source>
        <dbReference type="PROSITE" id="PS00028"/>
    </source>
</evidence>
<dbReference type="PANTHER" id="PTHR45023">
    <property type="match status" value="1"/>
</dbReference>
<protein>
    <recommendedName>
        <fullName evidence="2">C2H2-type domain-containing protein</fullName>
    </recommendedName>
</protein>
<feature type="region of interest" description="Disordered" evidence="1">
    <location>
        <begin position="408"/>
        <end position="615"/>
    </location>
</feature>
<feature type="domain" description="C2H2-type" evidence="2">
    <location>
        <begin position="242"/>
        <end position="262"/>
    </location>
</feature>
<reference evidence="3 4" key="1">
    <citation type="submission" date="2024-05" db="EMBL/GenBank/DDBJ databases">
        <title>Culex pipiens pipiens assembly and annotation.</title>
        <authorList>
            <person name="Alout H."/>
            <person name="Durand T."/>
        </authorList>
    </citation>
    <scope>NUCLEOTIDE SEQUENCE [LARGE SCALE GENOMIC DNA]</scope>
    <source>
        <strain evidence="3">HA-2024</strain>
        <tissue evidence="3">Whole body</tissue>
    </source>
</reference>
<dbReference type="PANTHER" id="PTHR45023:SF4">
    <property type="entry name" value="GLYCINE-RICH PROTEIN-RELATED"/>
    <property type="match status" value="1"/>
</dbReference>
<feature type="compositionally biased region" description="Basic and acidic residues" evidence="1">
    <location>
        <begin position="412"/>
        <end position="422"/>
    </location>
</feature>